<protein>
    <recommendedName>
        <fullName evidence="9">Potassium-transporting ATPase potassium-binding subunit</fullName>
    </recommendedName>
    <alternativeName>
        <fullName evidence="9">ATP phosphohydrolase [potassium-transporting] A chain</fullName>
    </alternativeName>
    <alternativeName>
        <fullName evidence="9">Potassium-binding and translocating subunit A</fullName>
    </alternativeName>
    <alternativeName>
        <fullName evidence="9">Potassium-translocating ATPase A chain</fullName>
    </alternativeName>
</protein>
<reference evidence="10 11" key="1">
    <citation type="journal article" date="2016" name="Nat. Commun.">
        <title>Thousands of microbial genomes shed light on interconnected biogeochemical processes in an aquifer system.</title>
        <authorList>
            <person name="Anantharaman K."/>
            <person name="Brown C.T."/>
            <person name="Hug L.A."/>
            <person name="Sharon I."/>
            <person name="Castelle C.J."/>
            <person name="Probst A.J."/>
            <person name="Thomas B.C."/>
            <person name="Singh A."/>
            <person name="Wilkins M.J."/>
            <person name="Karaoz U."/>
            <person name="Brodie E.L."/>
            <person name="Williams K.H."/>
            <person name="Hubbard S.S."/>
            <person name="Banfield J.F."/>
        </authorList>
    </citation>
    <scope>NUCLEOTIDE SEQUENCE [LARGE SCALE GENOMIC DNA]</scope>
</reference>
<keyword evidence="2 9" id="KW-1003">Cell membrane</keyword>
<gene>
    <name evidence="9" type="primary">kdpA</name>
    <name evidence="10" type="ORF">A2Y75_00170</name>
</gene>
<comment type="function">
    <text evidence="9">Part of the high-affinity ATP-driven potassium transport (or Kdp) system, which catalyzes the hydrolysis of ATP coupled with the electrogenic transport of potassium into the cytoplasm. This subunit binds the extracellular potassium ions and delivers the ions to the membrane domain of KdpB through an intramembrane tunnel.</text>
</comment>
<dbReference type="PANTHER" id="PTHR30607:SF2">
    <property type="entry name" value="POTASSIUM-TRANSPORTING ATPASE POTASSIUM-BINDING SUBUNIT"/>
    <property type="match status" value="1"/>
</dbReference>
<dbReference type="Pfam" id="PF03814">
    <property type="entry name" value="KdpA"/>
    <property type="match status" value="1"/>
</dbReference>
<feature type="transmembrane region" description="Helical" evidence="9">
    <location>
        <begin position="491"/>
        <end position="509"/>
    </location>
</feature>
<keyword evidence="4 9" id="KW-0812">Transmembrane</keyword>
<evidence type="ECO:0000256" key="9">
    <source>
        <dbReference type="HAMAP-Rule" id="MF_00275"/>
    </source>
</evidence>
<keyword evidence="5 9" id="KW-0630">Potassium</keyword>
<accession>A0A1F2WQ23</accession>
<feature type="transmembrane region" description="Helical" evidence="9">
    <location>
        <begin position="285"/>
        <end position="305"/>
    </location>
</feature>
<dbReference type="PIRSF" id="PIRSF001294">
    <property type="entry name" value="K_ATPaseA"/>
    <property type="match status" value="1"/>
</dbReference>
<keyword evidence="7 9" id="KW-0406">Ion transport</keyword>
<comment type="subcellular location">
    <subcellularLocation>
        <location evidence="9">Cell membrane</location>
        <topology evidence="9">Multi-pass membrane protein</topology>
    </subcellularLocation>
</comment>
<feature type="transmembrane region" description="Helical" evidence="9">
    <location>
        <begin position="177"/>
        <end position="198"/>
    </location>
</feature>
<keyword evidence="6 9" id="KW-1133">Transmembrane helix</keyword>
<dbReference type="Proteomes" id="UP000177876">
    <property type="component" value="Unassembled WGS sequence"/>
</dbReference>
<evidence type="ECO:0000256" key="1">
    <source>
        <dbReference type="ARBA" id="ARBA00022448"/>
    </source>
</evidence>
<dbReference type="AlphaFoldDB" id="A0A1F2WQ23"/>
<organism evidence="10 11">
    <name type="scientific">Candidatus Solincola sediminis</name>
    <dbReference type="NCBI Taxonomy" id="1797199"/>
    <lineage>
        <taxon>Bacteria</taxon>
        <taxon>Bacillati</taxon>
        <taxon>Actinomycetota</taxon>
        <taxon>Candidatus Geothermincolia</taxon>
        <taxon>Candidatus Geothermincolales</taxon>
        <taxon>Candidatus Geothermincolaceae</taxon>
        <taxon>Candidatus Solincola</taxon>
    </lineage>
</organism>
<keyword evidence="1 9" id="KW-0813">Transport</keyword>
<evidence type="ECO:0000256" key="4">
    <source>
        <dbReference type="ARBA" id="ARBA00022692"/>
    </source>
</evidence>
<keyword evidence="3 9" id="KW-0633">Potassium transport</keyword>
<proteinExistence type="inferred from homology"/>
<evidence type="ECO:0000256" key="6">
    <source>
        <dbReference type="ARBA" id="ARBA00022989"/>
    </source>
</evidence>
<comment type="caution">
    <text evidence="10">The sequence shown here is derived from an EMBL/GenBank/DDBJ whole genome shotgun (WGS) entry which is preliminary data.</text>
</comment>
<dbReference type="PANTHER" id="PTHR30607">
    <property type="entry name" value="POTASSIUM-TRANSPORTING ATPASE A CHAIN"/>
    <property type="match status" value="1"/>
</dbReference>
<feature type="transmembrane region" description="Helical" evidence="9">
    <location>
        <begin position="6"/>
        <end position="28"/>
    </location>
</feature>
<evidence type="ECO:0000256" key="7">
    <source>
        <dbReference type="ARBA" id="ARBA00023065"/>
    </source>
</evidence>
<feature type="transmembrane region" description="Helical" evidence="9">
    <location>
        <begin position="530"/>
        <end position="554"/>
    </location>
</feature>
<dbReference type="HAMAP" id="MF_00275">
    <property type="entry name" value="KdpA"/>
    <property type="match status" value="1"/>
</dbReference>
<name>A0A1F2WQ23_9ACTN</name>
<dbReference type="GO" id="GO:0005886">
    <property type="term" value="C:plasma membrane"/>
    <property type="evidence" value="ECO:0007669"/>
    <property type="project" value="UniProtKB-SubCell"/>
</dbReference>
<feature type="transmembrane region" description="Helical" evidence="9">
    <location>
        <begin position="384"/>
        <end position="402"/>
    </location>
</feature>
<evidence type="ECO:0000256" key="5">
    <source>
        <dbReference type="ARBA" id="ARBA00022958"/>
    </source>
</evidence>
<dbReference type="InterPro" id="IPR004623">
    <property type="entry name" value="KdpA"/>
</dbReference>
<feature type="transmembrane region" description="Helical" evidence="9">
    <location>
        <begin position="134"/>
        <end position="156"/>
    </location>
</feature>
<comment type="subunit">
    <text evidence="9">The system is composed of three essential subunits: KdpA, KdpB and KdpC.</text>
</comment>
<evidence type="ECO:0000313" key="11">
    <source>
        <dbReference type="Proteomes" id="UP000177876"/>
    </source>
</evidence>
<evidence type="ECO:0000256" key="3">
    <source>
        <dbReference type="ARBA" id="ARBA00022538"/>
    </source>
</evidence>
<feature type="transmembrane region" description="Helical" evidence="9">
    <location>
        <begin position="422"/>
        <end position="442"/>
    </location>
</feature>
<evidence type="ECO:0000256" key="2">
    <source>
        <dbReference type="ARBA" id="ARBA00022475"/>
    </source>
</evidence>
<feature type="transmembrane region" description="Helical" evidence="9">
    <location>
        <begin position="257"/>
        <end position="278"/>
    </location>
</feature>
<feature type="transmembrane region" description="Helical" evidence="9">
    <location>
        <begin position="66"/>
        <end position="85"/>
    </location>
</feature>
<keyword evidence="8 9" id="KW-0472">Membrane</keyword>
<dbReference type="GO" id="GO:0008556">
    <property type="term" value="F:P-type potassium transmembrane transporter activity"/>
    <property type="evidence" value="ECO:0007669"/>
    <property type="project" value="InterPro"/>
</dbReference>
<evidence type="ECO:0000256" key="8">
    <source>
        <dbReference type="ARBA" id="ARBA00023136"/>
    </source>
</evidence>
<evidence type="ECO:0000313" key="10">
    <source>
        <dbReference type="EMBL" id="OFW58943.1"/>
    </source>
</evidence>
<sequence length="564" mass="60813">MTYRGWAEIAIVAVIIGLMIKPLGTYIFHVFEGEHTFLDPILGPVERFIFRFLSIDKDKEYKWTGYILRMIALDFAIIFFAYLIFRLQGHLPLNPAQAPGMRPDLAFNSAVSFGTNTNWQAYAGETQASNLSQMIVITTCMFTSVASGIVMAIAFMRGLSRRANPFLGNFYADFIRAILRILLPLALLFTLVLIPLGVPQTLKGPARVLTLEGEQQEIARGPVATLEAIKHIGNNGGGFFNANSAHPYENPSPVSNIILILLMLLVPASMIYVLGLYLQNRRQGWVIFAAIVLLFIIFAGLTMWFESRASPILEETGVDVTAGNMEGKETRYGVDDSALFGASTTSAATGSVNSSHDSYTPLGGMILIGCMMLNTVLGSSGAGLINILIYIIFTVFLAGLMVGRTPEFTGKKIESREVRLGVIALLIHPLCILGFTTLSLAIPSARNAILNSGPHGITEMAYAFTSATANNGSAFGGLAVSSAYFNVTTGVAMLIGRYAIFIPILAVAGSLAEKQILPESEGTFRTDTPLFAGLLIGIIIIIGALTFFPVLALGPLAEHFALFG</sequence>
<dbReference type="EMBL" id="MELK01000019">
    <property type="protein sequence ID" value="OFW58943.1"/>
    <property type="molecule type" value="Genomic_DNA"/>
</dbReference>
<dbReference type="NCBIfam" id="TIGR00680">
    <property type="entry name" value="kdpA"/>
    <property type="match status" value="1"/>
</dbReference>
<dbReference type="GO" id="GO:0030955">
    <property type="term" value="F:potassium ion binding"/>
    <property type="evidence" value="ECO:0007669"/>
    <property type="project" value="UniProtKB-UniRule"/>
</dbReference>
<comment type="similarity">
    <text evidence="9">Belongs to the KdpA family.</text>
</comment>
<dbReference type="STRING" id="1797197.A2Y75_00170"/>